<dbReference type="Pfam" id="PF01476">
    <property type="entry name" value="LysM"/>
    <property type="match status" value="1"/>
</dbReference>
<dbReference type="InterPro" id="IPR018392">
    <property type="entry name" value="LysM"/>
</dbReference>
<feature type="compositionally biased region" description="Low complexity" evidence="5">
    <location>
        <begin position="36"/>
        <end position="62"/>
    </location>
</feature>
<dbReference type="SMART" id="SM00047">
    <property type="entry name" value="LYZ2"/>
    <property type="match status" value="1"/>
</dbReference>
<accession>A0ABR9WMX5</accession>
<evidence type="ECO:0000256" key="5">
    <source>
        <dbReference type="SAM" id="MobiDB-lite"/>
    </source>
</evidence>
<dbReference type="PROSITE" id="PS51257">
    <property type="entry name" value="PROKAR_LIPOPROTEIN"/>
    <property type="match status" value="1"/>
</dbReference>
<name>A0ABR9WMX5_9FLAO</name>
<evidence type="ECO:0000256" key="3">
    <source>
        <dbReference type="ARBA" id="ARBA00022801"/>
    </source>
</evidence>
<dbReference type="Pfam" id="PF01832">
    <property type="entry name" value="Glucosaminidase"/>
    <property type="match status" value="1"/>
</dbReference>
<dbReference type="Gene3D" id="1.10.530.10">
    <property type="match status" value="1"/>
</dbReference>
<dbReference type="Gene3D" id="3.10.350.10">
    <property type="entry name" value="LysM domain"/>
    <property type="match status" value="1"/>
</dbReference>
<feature type="region of interest" description="Disordered" evidence="5">
    <location>
        <begin position="25"/>
        <end position="69"/>
    </location>
</feature>
<dbReference type="InterPro" id="IPR036779">
    <property type="entry name" value="LysM_dom_sf"/>
</dbReference>
<dbReference type="SUPFAM" id="SSF54106">
    <property type="entry name" value="LysM domain"/>
    <property type="match status" value="1"/>
</dbReference>
<dbReference type="SMART" id="SM00257">
    <property type="entry name" value="LysM"/>
    <property type="match status" value="1"/>
</dbReference>
<comment type="caution">
    <text evidence="8">The sequence shown here is derived from an EMBL/GenBank/DDBJ whole genome shotgun (WGS) entry which is preliminary data.</text>
</comment>
<dbReference type="InterPro" id="IPR051056">
    <property type="entry name" value="Glycosyl_Hydrolase_73"/>
</dbReference>
<dbReference type="PANTHER" id="PTHR33308:SF9">
    <property type="entry name" value="PEPTIDOGLYCAN HYDROLASE FLGJ"/>
    <property type="match status" value="1"/>
</dbReference>
<evidence type="ECO:0000313" key="9">
    <source>
        <dbReference type="Proteomes" id="UP000656274"/>
    </source>
</evidence>
<evidence type="ECO:0000313" key="8">
    <source>
        <dbReference type="EMBL" id="MBE9575182.1"/>
    </source>
</evidence>
<keyword evidence="1" id="KW-0929">Antimicrobial</keyword>
<dbReference type="EMBL" id="JADFTZ010000001">
    <property type="protein sequence ID" value="MBE9575182.1"/>
    <property type="molecule type" value="Genomic_DNA"/>
</dbReference>
<gene>
    <name evidence="8" type="ORF">IM755_00525</name>
</gene>
<organism evidence="8 9">
    <name type="scientific">Flavobacterium proteolyticum</name>
    <dbReference type="NCBI Taxonomy" id="2911683"/>
    <lineage>
        <taxon>Bacteria</taxon>
        <taxon>Pseudomonadati</taxon>
        <taxon>Bacteroidota</taxon>
        <taxon>Flavobacteriia</taxon>
        <taxon>Flavobacteriales</taxon>
        <taxon>Flavobacteriaceae</taxon>
        <taxon>Flavobacterium</taxon>
    </lineage>
</organism>
<dbReference type="Proteomes" id="UP000656274">
    <property type="component" value="Unassembled WGS sequence"/>
</dbReference>
<proteinExistence type="predicted"/>
<evidence type="ECO:0000256" key="2">
    <source>
        <dbReference type="ARBA" id="ARBA00022638"/>
    </source>
</evidence>
<dbReference type="CDD" id="cd00118">
    <property type="entry name" value="LysM"/>
    <property type="match status" value="1"/>
</dbReference>
<feature type="domain" description="LysM" evidence="7">
    <location>
        <begin position="253"/>
        <end position="296"/>
    </location>
</feature>
<dbReference type="PROSITE" id="PS51782">
    <property type="entry name" value="LYSM"/>
    <property type="match status" value="1"/>
</dbReference>
<dbReference type="InterPro" id="IPR002901">
    <property type="entry name" value="MGlyc_endo_b_GlcNAc-like_dom"/>
</dbReference>
<evidence type="ECO:0000256" key="4">
    <source>
        <dbReference type="ARBA" id="ARBA00032108"/>
    </source>
</evidence>
<protein>
    <recommendedName>
        <fullName evidence="4">Peptidoglycan hydrolase</fullName>
    </recommendedName>
</protein>
<dbReference type="RefSeq" id="WP_194093134.1">
    <property type="nucleotide sequence ID" value="NZ_JADFTZ010000001.1"/>
</dbReference>
<keyword evidence="3" id="KW-0378">Hydrolase</keyword>
<keyword evidence="9" id="KW-1185">Reference proteome</keyword>
<evidence type="ECO:0000259" key="7">
    <source>
        <dbReference type="PROSITE" id="PS51782"/>
    </source>
</evidence>
<dbReference type="PANTHER" id="PTHR33308">
    <property type="entry name" value="PEPTIDOGLYCAN HYDROLASE FLGJ"/>
    <property type="match status" value="1"/>
</dbReference>
<evidence type="ECO:0000256" key="6">
    <source>
        <dbReference type="SAM" id="SignalP"/>
    </source>
</evidence>
<evidence type="ECO:0000256" key="1">
    <source>
        <dbReference type="ARBA" id="ARBA00022529"/>
    </source>
</evidence>
<keyword evidence="2" id="KW-0081">Bacteriolytic enzyme</keyword>
<feature type="signal peptide" evidence="6">
    <location>
        <begin position="1"/>
        <end position="21"/>
    </location>
</feature>
<sequence length="297" mass="33280">MIKTKLALFLLALLVVSCTSSRPVVRTTSKPKVTTKKQPVSQTKTKTTTAKKPVVTTSSTKSESTESKQKIDSEVTLVATSNIKTYAEEIQIYVDNFKEIAQNNMRAHGIPASITLAQGILESGAGKGKLALSANNHFGIKCHKEWTGESVKHDDDSAQECFRKYEHPSESYRDHSLFLTSRPRYSSLFKLDKGDYESWAKGLKAAGYATDVKYPEKLIGLIERFELYKYDNEVLSRDFKPVKKEVIVAQGGDYYTIQQGDTLYSLSKRFNLTVDDLKKLNNMSDNAISIGQQIKIK</sequence>
<keyword evidence="6" id="KW-0732">Signal</keyword>
<reference evidence="8 9" key="1">
    <citation type="submission" date="2020-10" db="EMBL/GenBank/DDBJ databases">
        <title>The genome sequence of Flavobacterium aquaticum 1Y8A.</title>
        <authorList>
            <person name="Liu Y."/>
        </authorList>
    </citation>
    <scope>NUCLEOTIDE SEQUENCE [LARGE SCALE GENOMIC DNA]</scope>
    <source>
        <strain evidence="8 9">1Y8A</strain>
    </source>
</reference>
<feature type="chain" id="PRO_5045243774" description="Peptidoglycan hydrolase" evidence="6">
    <location>
        <begin position="22"/>
        <end position="297"/>
    </location>
</feature>